<dbReference type="GO" id="GO:0003723">
    <property type="term" value="F:RNA binding"/>
    <property type="evidence" value="ECO:0007669"/>
    <property type="project" value="InterPro"/>
</dbReference>
<evidence type="ECO:0000313" key="10">
    <source>
        <dbReference type="Proteomes" id="UP000268007"/>
    </source>
</evidence>
<sequence>MRYFVHIGYHGTNYSGWQKHAGALTVQQVLETALSQIFKTTIAINGCGRTDAHVHAAQFFFHMDVDAEWGFDLAFRLNKILPYDIAVFDVVPVNGLPHARFDAIQRTYDYFIHTYKDPFLNRFSSLYPDELNLQAMASAVALLPLYNNYRAFCKTPDKNEHTICNVTTALLYASADGSRIRFHISANRFLGKMIRIIVGRLLDIGTGKLSLAAFERYLTHPDVPQTITPAYPQGLYLSKITYPYLNLPPRSQFVNMLQFNTNTVWQPVKHK</sequence>
<accession>A0A495J931</accession>
<evidence type="ECO:0000256" key="4">
    <source>
        <dbReference type="HAMAP-Rule" id="MF_00171"/>
    </source>
</evidence>
<evidence type="ECO:0000256" key="6">
    <source>
        <dbReference type="PIRSR" id="PIRSR001430-2"/>
    </source>
</evidence>
<dbReference type="Pfam" id="PF01416">
    <property type="entry name" value="PseudoU_synth_1"/>
    <property type="match status" value="1"/>
</dbReference>
<dbReference type="GO" id="GO:0160147">
    <property type="term" value="F:tRNA pseudouridine(38-40) synthase activity"/>
    <property type="evidence" value="ECO:0007669"/>
    <property type="project" value="UniProtKB-EC"/>
</dbReference>
<gene>
    <name evidence="4" type="primary">truA</name>
    <name evidence="9" type="ORF">BDD43_5243</name>
</gene>
<evidence type="ECO:0000256" key="2">
    <source>
        <dbReference type="ARBA" id="ARBA00022694"/>
    </source>
</evidence>
<dbReference type="InterPro" id="IPR020097">
    <property type="entry name" value="PsdUridine_synth_TruA_a/b_dom"/>
</dbReference>
<feature type="domain" description="Pseudouridine synthase I TruA alpha/beta" evidence="8">
    <location>
        <begin position="148"/>
        <end position="243"/>
    </location>
</feature>
<dbReference type="Gene3D" id="3.30.70.580">
    <property type="entry name" value="Pseudouridine synthase I, catalytic domain, N-terminal subdomain"/>
    <property type="match status" value="1"/>
</dbReference>
<dbReference type="Gene3D" id="3.30.70.660">
    <property type="entry name" value="Pseudouridine synthase I, catalytic domain, C-terminal subdomain"/>
    <property type="match status" value="1"/>
</dbReference>
<dbReference type="EMBL" id="RBKU01000001">
    <property type="protein sequence ID" value="RKR84988.1"/>
    <property type="molecule type" value="Genomic_DNA"/>
</dbReference>
<evidence type="ECO:0000256" key="7">
    <source>
        <dbReference type="RuleBase" id="RU003792"/>
    </source>
</evidence>
<dbReference type="InterPro" id="IPR020094">
    <property type="entry name" value="TruA/RsuA/RluB/E/F_N"/>
</dbReference>
<dbReference type="PANTHER" id="PTHR11142">
    <property type="entry name" value="PSEUDOURIDYLATE SYNTHASE"/>
    <property type="match status" value="1"/>
</dbReference>
<evidence type="ECO:0000256" key="1">
    <source>
        <dbReference type="ARBA" id="ARBA00009375"/>
    </source>
</evidence>
<dbReference type="InterPro" id="IPR020103">
    <property type="entry name" value="PsdUridine_synth_cat_dom_sf"/>
</dbReference>
<comment type="caution">
    <text evidence="4">Lacks conserved residue(s) required for the propagation of feature annotation.</text>
</comment>
<evidence type="ECO:0000256" key="3">
    <source>
        <dbReference type="ARBA" id="ARBA00023235"/>
    </source>
</evidence>
<dbReference type="AlphaFoldDB" id="A0A495J931"/>
<dbReference type="PANTHER" id="PTHR11142:SF0">
    <property type="entry name" value="TRNA PSEUDOURIDINE SYNTHASE-LIKE 1"/>
    <property type="match status" value="1"/>
</dbReference>
<evidence type="ECO:0000256" key="5">
    <source>
        <dbReference type="PIRSR" id="PIRSR001430-1"/>
    </source>
</evidence>
<reference evidence="9 10" key="1">
    <citation type="submission" date="2018-10" db="EMBL/GenBank/DDBJ databases">
        <title>Genomic Encyclopedia of Archaeal and Bacterial Type Strains, Phase II (KMG-II): from individual species to whole genera.</title>
        <authorList>
            <person name="Goeker M."/>
        </authorList>
    </citation>
    <scope>NUCLEOTIDE SEQUENCE [LARGE SCALE GENOMIC DNA]</scope>
    <source>
        <strain evidence="9 10">DSM 18602</strain>
    </source>
</reference>
<dbReference type="InterPro" id="IPR020095">
    <property type="entry name" value="PsdUridine_synth_TruA_C"/>
</dbReference>
<evidence type="ECO:0000259" key="8">
    <source>
        <dbReference type="Pfam" id="PF01416"/>
    </source>
</evidence>
<keyword evidence="10" id="KW-1185">Reference proteome</keyword>
<comment type="function">
    <text evidence="4">Formation of pseudouridine at positions 38, 39 and 40 in the anticodon stem and loop of transfer RNAs.</text>
</comment>
<dbReference type="GO" id="GO:0031119">
    <property type="term" value="P:tRNA pseudouridine synthesis"/>
    <property type="evidence" value="ECO:0007669"/>
    <property type="project" value="UniProtKB-UniRule"/>
</dbReference>
<feature type="binding site" evidence="4 6">
    <location>
        <position position="108"/>
    </location>
    <ligand>
        <name>substrate</name>
    </ligand>
</feature>
<protein>
    <recommendedName>
        <fullName evidence="4">tRNA pseudouridine synthase A</fullName>
        <ecNumber evidence="4">5.4.99.12</ecNumber>
    </recommendedName>
    <alternativeName>
        <fullName evidence="4">tRNA pseudouridine(38-40) synthase</fullName>
    </alternativeName>
    <alternativeName>
        <fullName evidence="4">tRNA pseudouridylate synthase I</fullName>
    </alternativeName>
    <alternativeName>
        <fullName evidence="4">tRNA-uridine isomerase I</fullName>
    </alternativeName>
</protein>
<comment type="subunit">
    <text evidence="4">Homodimer.</text>
</comment>
<dbReference type="OrthoDB" id="9811823at2"/>
<proteinExistence type="inferred from homology"/>
<evidence type="ECO:0000313" key="9">
    <source>
        <dbReference type="EMBL" id="RKR84988.1"/>
    </source>
</evidence>
<dbReference type="RefSeq" id="WP_121201008.1">
    <property type="nucleotide sequence ID" value="NZ_RBKU01000001.1"/>
</dbReference>
<dbReference type="EC" id="5.4.99.12" evidence="4"/>
<comment type="caution">
    <text evidence="9">The sequence shown here is derived from an EMBL/GenBank/DDBJ whole genome shotgun (WGS) entry which is preliminary data.</text>
</comment>
<dbReference type="Proteomes" id="UP000268007">
    <property type="component" value="Unassembled WGS sequence"/>
</dbReference>
<comment type="catalytic activity">
    <reaction evidence="4 7">
        <text>uridine(38/39/40) in tRNA = pseudouridine(38/39/40) in tRNA</text>
        <dbReference type="Rhea" id="RHEA:22376"/>
        <dbReference type="Rhea" id="RHEA-COMP:10085"/>
        <dbReference type="Rhea" id="RHEA-COMP:10087"/>
        <dbReference type="ChEBI" id="CHEBI:65314"/>
        <dbReference type="ChEBI" id="CHEBI:65315"/>
        <dbReference type="EC" id="5.4.99.12"/>
    </reaction>
</comment>
<dbReference type="InterPro" id="IPR001406">
    <property type="entry name" value="PsdUridine_synth_TruA"/>
</dbReference>
<keyword evidence="3 4" id="KW-0413">Isomerase</keyword>
<name>A0A495J931_9SPHI</name>
<feature type="active site" description="Nucleophile" evidence="4 5">
    <location>
        <position position="51"/>
    </location>
</feature>
<dbReference type="PIRSF" id="PIRSF001430">
    <property type="entry name" value="tRNA_psdUrid_synth"/>
    <property type="match status" value="1"/>
</dbReference>
<comment type="similarity">
    <text evidence="1 4 7">Belongs to the tRNA pseudouridine synthase TruA family.</text>
</comment>
<keyword evidence="2 4" id="KW-0819">tRNA processing</keyword>
<dbReference type="CDD" id="cd02570">
    <property type="entry name" value="PseudoU_synth_EcTruA"/>
    <property type="match status" value="1"/>
</dbReference>
<dbReference type="SUPFAM" id="SSF55120">
    <property type="entry name" value="Pseudouridine synthase"/>
    <property type="match status" value="1"/>
</dbReference>
<organism evidence="9 10">
    <name type="scientific">Mucilaginibacter gracilis</name>
    <dbReference type="NCBI Taxonomy" id="423350"/>
    <lineage>
        <taxon>Bacteria</taxon>
        <taxon>Pseudomonadati</taxon>
        <taxon>Bacteroidota</taxon>
        <taxon>Sphingobacteriia</taxon>
        <taxon>Sphingobacteriales</taxon>
        <taxon>Sphingobacteriaceae</taxon>
        <taxon>Mucilaginibacter</taxon>
    </lineage>
</organism>
<dbReference type="HAMAP" id="MF_00171">
    <property type="entry name" value="TruA"/>
    <property type="match status" value="1"/>
</dbReference>